<reference evidence="2 4" key="1">
    <citation type="journal article" date="2020" name="Stud. Mycol.">
        <title>101 Dothideomycetes genomes: a test case for predicting lifestyles and emergence of pathogens.</title>
        <authorList>
            <person name="Haridas S."/>
            <person name="Albert R."/>
            <person name="Binder M."/>
            <person name="Bloem J."/>
            <person name="Labutti K."/>
            <person name="Salamov A."/>
            <person name="Andreopoulos B."/>
            <person name="Baker S."/>
            <person name="Barry K."/>
            <person name="Bills G."/>
            <person name="Bluhm B."/>
            <person name="Cannon C."/>
            <person name="Castanera R."/>
            <person name="Culley D."/>
            <person name="Daum C."/>
            <person name="Ezra D."/>
            <person name="Gonzalez J."/>
            <person name="Henrissat B."/>
            <person name="Kuo A."/>
            <person name="Liang C."/>
            <person name="Lipzen A."/>
            <person name="Lutzoni F."/>
            <person name="Magnuson J."/>
            <person name="Mondo S."/>
            <person name="Nolan M."/>
            <person name="Ohm R."/>
            <person name="Pangilinan J."/>
            <person name="Park H.-J."/>
            <person name="Ramirez L."/>
            <person name="Alfaro M."/>
            <person name="Sun H."/>
            <person name="Tritt A."/>
            <person name="Yoshinaga Y."/>
            <person name="Zwiers L.-H."/>
            <person name="Turgeon B."/>
            <person name="Goodwin S."/>
            <person name="Spatafora J."/>
            <person name="Crous P."/>
            <person name="Grigoriev I."/>
        </authorList>
    </citation>
    <scope>NUCLEOTIDE SEQUENCE</scope>
    <source>
        <strain evidence="2 4">CBS 304.34</strain>
    </source>
</reference>
<evidence type="ECO:0000259" key="1">
    <source>
        <dbReference type="Pfam" id="PF06985"/>
    </source>
</evidence>
<dbReference type="GeneID" id="54460796"/>
<dbReference type="AlphaFoldDB" id="A0A6A6YN87"/>
<proteinExistence type="predicted"/>
<dbReference type="RefSeq" id="XP_033577007.1">
    <property type="nucleotide sequence ID" value="XM_033719903.1"/>
</dbReference>
<gene>
    <name evidence="2 4" type="ORF">BDZ99DRAFT_462655</name>
</gene>
<reference evidence="4" key="3">
    <citation type="submission" date="2025-04" db="UniProtKB">
        <authorList>
            <consortium name="RefSeq"/>
        </authorList>
    </citation>
    <scope>IDENTIFICATION</scope>
    <source>
        <strain evidence="4">CBS 304.34</strain>
    </source>
</reference>
<evidence type="ECO:0000313" key="3">
    <source>
        <dbReference type="Proteomes" id="UP000504636"/>
    </source>
</evidence>
<dbReference type="PANTHER" id="PTHR39596:SF2">
    <property type="entry name" value="HET DOMAIN PROTEIN (AFU_ORTHOLOGUE AFUA_1G17550)-RELATED"/>
    <property type="match status" value="1"/>
</dbReference>
<accession>A0A6A6YN87</accession>
<evidence type="ECO:0000313" key="2">
    <source>
        <dbReference type="EMBL" id="KAF2810043.1"/>
    </source>
</evidence>
<dbReference type="PANTHER" id="PTHR39596">
    <property type="match status" value="1"/>
</dbReference>
<dbReference type="Pfam" id="PF06985">
    <property type="entry name" value="HET"/>
    <property type="match status" value="1"/>
</dbReference>
<dbReference type="EMBL" id="MU003700">
    <property type="protein sequence ID" value="KAF2810043.1"/>
    <property type="molecule type" value="Genomic_DNA"/>
</dbReference>
<sequence>MHQAGWCPFTTFQLSNNFPEDTQAYAFALGTIRTSQNHEKCTFQSCTASQYIPGIDISHTREGCECEVLEAPTVQIVDCLQRGRIPFLRIANENGRPFIDIHDDDGMADTQYIAISHVWADGIGTSTSNCIATCQAMELAESIELISNESNLPFWLDTLCIPAQPQRQNLRDFSVQKMHEIYSSAHGVLILDADLKRLPSNASYAEIMTRFSISAWYARLWTYHESALAPRHYVRGQDIVFELEGLQQRVLEGEFQDSIAHSLNLFAAASFRVLFRDPSDTKTSNSDLEMQNLMTTASKRTMSRPEDETVCIAIHLSLDVGPLLKSPSGRRMETLLSLLPAIPANVLWGSGPRLVAKGFRWAPASFLQPHGMVPLPVPDLIPASPANLHTEMIPRPLSYLHPTGKGLMTFLPAISISNLDFSMQRFLVDVGEGEVYRLGFFLREEGRTRGQGRPRSVSFVKRSFVVLLALFFHDEYRGFDVKQKGILAEVVGKTKDPAVKSKRFSFKQVAQLEYREPMWVERTSRTGDFGGGDEGKAWISGEHVEPKWWLID</sequence>
<protein>
    <recommendedName>
        <fullName evidence="1">Heterokaryon incompatibility domain-containing protein</fullName>
    </recommendedName>
</protein>
<dbReference type="InterPro" id="IPR010730">
    <property type="entry name" value="HET"/>
</dbReference>
<name>A0A6A6YN87_9PEZI</name>
<reference evidence="4" key="2">
    <citation type="submission" date="2020-04" db="EMBL/GenBank/DDBJ databases">
        <authorList>
            <consortium name="NCBI Genome Project"/>
        </authorList>
    </citation>
    <scope>NUCLEOTIDE SEQUENCE</scope>
    <source>
        <strain evidence="4">CBS 304.34</strain>
    </source>
</reference>
<dbReference type="OrthoDB" id="2426273at2759"/>
<organism evidence="2">
    <name type="scientific">Mytilinidion resinicola</name>
    <dbReference type="NCBI Taxonomy" id="574789"/>
    <lineage>
        <taxon>Eukaryota</taxon>
        <taxon>Fungi</taxon>
        <taxon>Dikarya</taxon>
        <taxon>Ascomycota</taxon>
        <taxon>Pezizomycotina</taxon>
        <taxon>Dothideomycetes</taxon>
        <taxon>Pleosporomycetidae</taxon>
        <taxon>Mytilinidiales</taxon>
        <taxon>Mytilinidiaceae</taxon>
        <taxon>Mytilinidion</taxon>
    </lineage>
</organism>
<evidence type="ECO:0000313" key="4">
    <source>
        <dbReference type="RefSeq" id="XP_033577007.1"/>
    </source>
</evidence>
<dbReference type="Proteomes" id="UP000504636">
    <property type="component" value="Unplaced"/>
</dbReference>
<keyword evidence="3" id="KW-1185">Reference proteome</keyword>
<feature type="domain" description="Heterokaryon incompatibility" evidence="1">
    <location>
        <begin position="112"/>
        <end position="191"/>
    </location>
</feature>